<keyword evidence="1" id="KW-1133">Transmembrane helix</keyword>
<evidence type="ECO:0000313" key="3">
    <source>
        <dbReference type="Proteomes" id="UP000250744"/>
    </source>
</evidence>
<comment type="caution">
    <text evidence="2">The sequence shown here is derived from an EMBL/GenBank/DDBJ whole genome shotgun (WGS) entry which is preliminary data.</text>
</comment>
<dbReference type="OrthoDB" id="5737734at2"/>
<dbReference type="EMBL" id="QKRX01000001">
    <property type="protein sequence ID" value="RAU19833.1"/>
    <property type="molecule type" value="Genomic_DNA"/>
</dbReference>
<name>A0A364NRW3_9GAMM</name>
<keyword evidence="1" id="KW-0472">Membrane</keyword>
<dbReference type="Proteomes" id="UP000250744">
    <property type="component" value="Unassembled WGS sequence"/>
</dbReference>
<gene>
    <name evidence="2" type="ORF">DN062_01795</name>
</gene>
<sequence>MTTSSMIGAFSFSIMFVGLILFVIFGQVTVRKLRKNPDTKRALGMELYSGYDIFNVAGVFSTPKWIRTRLEASPLSSLYANHDLLFKHTTRFDRVFARMVWICTMGPAFILLILVVLSALGITE</sequence>
<keyword evidence="3" id="KW-1185">Reference proteome</keyword>
<evidence type="ECO:0000313" key="2">
    <source>
        <dbReference type="EMBL" id="RAU19833.1"/>
    </source>
</evidence>
<dbReference type="RefSeq" id="WP_112156964.1">
    <property type="nucleotide sequence ID" value="NZ_QKRX01000001.1"/>
</dbReference>
<accession>A0A364NRW3</accession>
<proteinExistence type="predicted"/>
<dbReference type="AlphaFoldDB" id="A0A364NRW3"/>
<reference evidence="2 3" key="1">
    <citation type="submission" date="2018-06" db="EMBL/GenBank/DDBJ databases">
        <title>Nitrincola tibetense sp. nov., isolated from Lake XuguoCo on Tibetan Plateau.</title>
        <authorList>
            <person name="Xing P."/>
        </authorList>
    </citation>
    <scope>NUCLEOTIDE SEQUENCE [LARGE SCALE GENOMIC DNA]</scope>
    <source>
        <strain evidence="3">xg18</strain>
    </source>
</reference>
<keyword evidence="1" id="KW-0812">Transmembrane</keyword>
<protein>
    <submittedName>
        <fullName evidence="2">Uncharacterized protein</fullName>
    </submittedName>
</protein>
<organism evidence="2 3">
    <name type="scientific">Nitrincola tibetensis</name>
    <dbReference type="NCBI Taxonomy" id="2219697"/>
    <lineage>
        <taxon>Bacteria</taxon>
        <taxon>Pseudomonadati</taxon>
        <taxon>Pseudomonadota</taxon>
        <taxon>Gammaproteobacteria</taxon>
        <taxon>Oceanospirillales</taxon>
        <taxon>Oceanospirillaceae</taxon>
        <taxon>Nitrincola</taxon>
    </lineage>
</organism>
<feature type="transmembrane region" description="Helical" evidence="1">
    <location>
        <begin position="95"/>
        <end position="122"/>
    </location>
</feature>
<evidence type="ECO:0000256" key="1">
    <source>
        <dbReference type="SAM" id="Phobius"/>
    </source>
</evidence>
<feature type="transmembrane region" description="Helical" evidence="1">
    <location>
        <begin position="6"/>
        <end position="25"/>
    </location>
</feature>